<feature type="compositionally biased region" description="Polar residues" evidence="1">
    <location>
        <begin position="915"/>
        <end position="928"/>
    </location>
</feature>
<feature type="compositionally biased region" description="Polar residues" evidence="1">
    <location>
        <begin position="936"/>
        <end position="946"/>
    </location>
</feature>
<feature type="compositionally biased region" description="Polar residues" evidence="1">
    <location>
        <begin position="166"/>
        <end position="175"/>
    </location>
</feature>
<feature type="compositionally biased region" description="Low complexity" evidence="1">
    <location>
        <begin position="795"/>
        <end position="811"/>
    </location>
</feature>
<feature type="compositionally biased region" description="Low complexity" evidence="1">
    <location>
        <begin position="651"/>
        <end position="660"/>
    </location>
</feature>
<sequence>MATVQPSKSTRDEALRRKNARIADEFKGACPNHRIKDLEALVKEVKGDKTKIQERLEEWWEEPEIEEKPWSDVKRGHNKKKIHVGIASKRDVDNVGQPRGSSSSRRDGSGGGRGYSRRGSSEGGRGRGAERRSDNRGSRGRSSRSHSHQGGSSHVHHGPPPPPAESVQQEESTTIGEDGTPSPVRIAPAPKGAWGKLSEPAAVPPQPTEPDNFMPEAEAPPLPSLSVQTTSSHSSMKSSSGNVWGTKGGAHLILAEKKPVVLPAATAAAPPQVLSQQPTRSKDPEKVTRESSRRTKARPPKAQQPLEVDGPLTVPHVAQVVVEEAQSPPSPQISQMAMSPMTEKPVIEQQVPLAPLAIAPEPPIEDSLPPSVNGNNVNAVGWKPAASQSMPQPVVEPVLEPIPLAPVVPPKSLNTLKLGRWGAAEDNDSDQIDFGFGSFEGEAAAPSPLSDNDDEISEPIEEEQAPPPPAAVAPPPETAAVPPTSPSPKRPPPGLSINNMPPMPVGATLVSELEGRLESAVLTVEAPAPPEDSPPETAPVVPVVAPAPPVPATTLSSDGGAAQPPAPLPSGPSPPAPQAPAPPPAVSAGPLPSTGGFANYGGAGAYAGYGAPGLGGGLPGAPAFGAAVPQTNTPTVPPKAVQQGGLGGSAASGAPGSGLQTNAGQSSAGLYGAPGVVGAGTDIGAVSNTPVDGGVPSAVPPGMNAGLYSNPMYYSQQYNYGGGVPAGYPFGYSGHYGMQSGMQTAGYAYAQQIGQNGYPPYDDVLQHPQHNSHQSGGGQYNKSGGYRRNNHHNNTHQNNNNYHNQYNPQQQAGYGQPYNMGGHYGDPFNRTGYGHMNMDHYSMPNSGYPNSGPSVSGFGQDGEDGGSGQYLKKKGGNRSGGSGGGRDFGNPQMQFQSGQQATQAPAQAPPNGTPFSLQGSMEGSNGASNGWGGPNWNAQMPSWQGA</sequence>
<organism evidence="2">
    <name type="scientific">Corethron hystrix</name>
    <dbReference type="NCBI Taxonomy" id="216773"/>
    <lineage>
        <taxon>Eukaryota</taxon>
        <taxon>Sar</taxon>
        <taxon>Stramenopiles</taxon>
        <taxon>Ochrophyta</taxon>
        <taxon>Bacillariophyta</taxon>
        <taxon>Coscinodiscophyceae</taxon>
        <taxon>Corethrophycidae</taxon>
        <taxon>Corethrales</taxon>
        <taxon>Corethraceae</taxon>
        <taxon>Corethron</taxon>
    </lineage>
</organism>
<dbReference type="AlphaFoldDB" id="A0A7S1BTX8"/>
<name>A0A7S1BTX8_9STRA</name>
<proteinExistence type="predicted"/>
<feature type="region of interest" description="Disordered" evidence="1">
    <location>
        <begin position="55"/>
        <end position="245"/>
    </location>
</feature>
<evidence type="ECO:0000256" key="1">
    <source>
        <dbReference type="SAM" id="MobiDB-lite"/>
    </source>
</evidence>
<feature type="compositionally biased region" description="Pro residues" evidence="1">
    <location>
        <begin position="465"/>
        <end position="494"/>
    </location>
</feature>
<feature type="compositionally biased region" description="Acidic residues" evidence="1">
    <location>
        <begin position="451"/>
        <end position="464"/>
    </location>
</feature>
<protein>
    <submittedName>
        <fullName evidence="2">Uncharacterized protein</fullName>
    </submittedName>
</protein>
<feature type="region of interest" description="Disordered" evidence="1">
    <location>
        <begin position="758"/>
        <end position="821"/>
    </location>
</feature>
<feature type="compositionally biased region" description="Basic and acidic residues" evidence="1">
    <location>
        <begin position="66"/>
        <end position="75"/>
    </location>
</feature>
<feature type="compositionally biased region" description="Basic residues" evidence="1">
    <location>
        <begin position="138"/>
        <end position="147"/>
    </location>
</feature>
<feature type="compositionally biased region" description="Low complexity" evidence="1">
    <location>
        <begin position="224"/>
        <end position="240"/>
    </location>
</feature>
<gene>
    <name evidence="2" type="ORF">CHYS00102_LOCUS25090</name>
</gene>
<feature type="compositionally biased region" description="Pro residues" evidence="1">
    <location>
        <begin position="564"/>
        <end position="585"/>
    </location>
</feature>
<dbReference type="EMBL" id="HBFR01034363">
    <property type="protein sequence ID" value="CAD8897876.1"/>
    <property type="molecule type" value="Transcribed_RNA"/>
</dbReference>
<feature type="compositionally biased region" description="Basic and acidic residues" evidence="1">
    <location>
        <begin position="280"/>
        <end position="293"/>
    </location>
</feature>
<feature type="compositionally biased region" description="Gly residues" evidence="1">
    <location>
        <begin position="877"/>
        <end position="887"/>
    </location>
</feature>
<feature type="compositionally biased region" description="Basic and acidic residues" evidence="1">
    <location>
        <begin position="124"/>
        <end position="137"/>
    </location>
</feature>
<evidence type="ECO:0000313" key="2">
    <source>
        <dbReference type="EMBL" id="CAD8897876.1"/>
    </source>
</evidence>
<feature type="region of interest" description="Disordered" evidence="1">
    <location>
        <begin position="629"/>
        <end position="661"/>
    </location>
</feature>
<accession>A0A7S1BTX8</accession>
<feature type="compositionally biased region" description="Polar residues" evidence="1">
    <location>
        <begin position="844"/>
        <end position="854"/>
    </location>
</feature>
<feature type="region of interest" description="Disordered" evidence="1">
    <location>
        <begin position="266"/>
        <end position="312"/>
    </location>
</feature>
<feature type="region of interest" description="Disordered" evidence="1">
    <location>
        <begin position="425"/>
        <end position="590"/>
    </location>
</feature>
<reference evidence="2" key="1">
    <citation type="submission" date="2021-01" db="EMBL/GenBank/DDBJ databases">
        <authorList>
            <person name="Corre E."/>
            <person name="Pelletier E."/>
            <person name="Niang G."/>
            <person name="Scheremetjew M."/>
            <person name="Finn R."/>
            <person name="Kale V."/>
            <person name="Holt S."/>
            <person name="Cochrane G."/>
            <person name="Meng A."/>
            <person name="Brown T."/>
            <person name="Cohen L."/>
        </authorList>
    </citation>
    <scope>NUCLEOTIDE SEQUENCE</scope>
    <source>
        <strain evidence="2">308</strain>
    </source>
</reference>
<feature type="region of interest" description="Disordered" evidence="1">
    <location>
        <begin position="844"/>
        <end position="946"/>
    </location>
</feature>